<evidence type="ECO:0000313" key="1">
    <source>
        <dbReference type="EMBL" id="RCH78102.1"/>
    </source>
</evidence>
<keyword evidence="2" id="KW-1185">Reference proteome</keyword>
<dbReference type="OrthoDB" id="2153609at2759"/>
<accession>A0A367IK91</accession>
<gene>
    <name evidence="1" type="ORF">CU098_005313</name>
</gene>
<name>A0A367IK91_RHIST</name>
<dbReference type="AlphaFoldDB" id="A0A367IK91"/>
<organism evidence="1 2">
    <name type="scientific">Rhizopus stolonifer</name>
    <name type="common">Rhizopus nigricans</name>
    <dbReference type="NCBI Taxonomy" id="4846"/>
    <lineage>
        <taxon>Eukaryota</taxon>
        <taxon>Fungi</taxon>
        <taxon>Fungi incertae sedis</taxon>
        <taxon>Mucoromycota</taxon>
        <taxon>Mucoromycotina</taxon>
        <taxon>Mucoromycetes</taxon>
        <taxon>Mucorales</taxon>
        <taxon>Mucorineae</taxon>
        <taxon>Rhizopodaceae</taxon>
        <taxon>Rhizopus</taxon>
    </lineage>
</organism>
<sequence>MDPVKIKSMFDRKRPIHCSLLRKNSQDQHEFVITVQKGMTEGKRIELNVENDLCKVKADLVRLPTPPKYVHPHLKVDSVTSLAPSPFTYTLQITELSLPLSTIA</sequence>
<dbReference type="EMBL" id="PJQM01007496">
    <property type="protein sequence ID" value="RCH78102.1"/>
    <property type="molecule type" value="Genomic_DNA"/>
</dbReference>
<protein>
    <submittedName>
        <fullName evidence="1">Uncharacterized protein</fullName>
    </submittedName>
</protein>
<reference evidence="1 2" key="1">
    <citation type="journal article" date="2018" name="G3 (Bethesda)">
        <title>Phylogenetic and Phylogenomic Definition of Rhizopus Species.</title>
        <authorList>
            <person name="Gryganskyi A.P."/>
            <person name="Golan J."/>
            <person name="Dolatabadi S."/>
            <person name="Mondo S."/>
            <person name="Robb S."/>
            <person name="Idnurm A."/>
            <person name="Muszewska A."/>
            <person name="Steczkiewicz K."/>
            <person name="Masonjones S."/>
            <person name="Liao H.L."/>
            <person name="Gajdeczka M.T."/>
            <person name="Anike F."/>
            <person name="Vuek A."/>
            <person name="Anishchenko I.M."/>
            <person name="Voigt K."/>
            <person name="de Hoog G.S."/>
            <person name="Smith M.E."/>
            <person name="Heitman J."/>
            <person name="Vilgalys R."/>
            <person name="Stajich J.E."/>
        </authorList>
    </citation>
    <scope>NUCLEOTIDE SEQUENCE [LARGE SCALE GENOMIC DNA]</scope>
    <source>
        <strain evidence="1 2">LSU 92-RS-03</strain>
    </source>
</reference>
<proteinExistence type="predicted"/>
<dbReference type="Proteomes" id="UP000253551">
    <property type="component" value="Unassembled WGS sequence"/>
</dbReference>
<comment type="caution">
    <text evidence="1">The sequence shown here is derived from an EMBL/GenBank/DDBJ whole genome shotgun (WGS) entry which is preliminary data.</text>
</comment>
<evidence type="ECO:0000313" key="2">
    <source>
        <dbReference type="Proteomes" id="UP000253551"/>
    </source>
</evidence>